<evidence type="ECO:0000313" key="2">
    <source>
        <dbReference type="EMBL" id="TYT61715.1"/>
    </source>
</evidence>
<feature type="transmembrane region" description="Helical" evidence="1">
    <location>
        <begin position="118"/>
        <end position="134"/>
    </location>
</feature>
<keyword evidence="3" id="KW-1185">Reference proteome</keyword>
<feature type="transmembrane region" description="Helical" evidence="1">
    <location>
        <begin position="45"/>
        <end position="68"/>
    </location>
</feature>
<accession>A0A5D5ALA0</accession>
<keyword evidence="1" id="KW-1133">Transmembrane helix</keyword>
<gene>
    <name evidence="2" type="ORF">FYC77_11785</name>
</gene>
<organism evidence="2 3">
    <name type="scientific">Natrialba swarupiae</name>
    <dbReference type="NCBI Taxonomy" id="2448032"/>
    <lineage>
        <taxon>Archaea</taxon>
        <taxon>Methanobacteriati</taxon>
        <taxon>Methanobacteriota</taxon>
        <taxon>Stenosarchaea group</taxon>
        <taxon>Halobacteria</taxon>
        <taxon>Halobacteriales</taxon>
        <taxon>Natrialbaceae</taxon>
        <taxon>Natrialba</taxon>
    </lineage>
</organism>
<keyword evidence="1" id="KW-0472">Membrane</keyword>
<dbReference type="AlphaFoldDB" id="A0A5D5ALA0"/>
<name>A0A5D5ALA0_9EURY</name>
<reference evidence="2 3" key="1">
    <citation type="submission" date="2019-08" db="EMBL/GenBank/DDBJ databases">
        <title>Archaea genome.</title>
        <authorList>
            <person name="Kajale S."/>
            <person name="Shouche Y."/>
            <person name="Deshpande N."/>
            <person name="Sharma A."/>
        </authorList>
    </citation>
    <scope>NUCLEOTIDE SEQUENCE [LARGE SCALE GENOMIC DNA]</scope>
    <source>
        <strain evidence="2 3">ESP3B_9</strain>
    </source>
</reference>
<evidence type="ECO:0000256" key="1">
    <source>
        <dbReference type="SAM" id="Phobius"/>
    </source>
</evidence>
<protein>
    <submittedName>
        <fullName evidence="2">Uncharacterized protein</fullName>
    </submittedName>
</protein>
<feature type="transmembrane region" description="Helical" evidence="1">
    <location>
        <begin position="88"/>
        <end position="106"/>
    </location>
</feature>
<feature type="transmembrane region" description="Helical" evidence="1">
    <location>
        <begin position="21"/>
        <end position="39"/>
    </location>
</feature>
<comment type="caution">
    <text evidence="2">The sequence shown here is derived from an EMBL/GenBank/DDBJ whole genome shotgun (WGS) entry which is preliminary data.</text>
</comment>
<sequence>MSETLKFLSSGSARRNLIVGYAIMAPMFFSTVVWSAVVGTPSSDFGFGILFSSVLMLLLTSIVTFGILYKEITSIRSAEIPWKPSLSLYLGTPIGGGLMTYLIATYQFGSVNPGGDAVYGYTAFLWVITIVYIYQKHQLM</sequence>
<dbReference type="RefSeq" id="WP_149081702.1">
    <property type="nucleotide sequence ID" value="NZ_VTAW01000014.1"/>
</dbReference>
<dbReference type="Proteomes" id="UP000324104">
    <property type="component" value="Unassembled WGS sequence"/>
</dbReference>
<proteinExistence type="predicted"/>
<keyword evidence="1" id="KW-0812">Transmembrane</keyword>
<evidence type="ECO:0000313" key="3">
    <source>
        <dbReference type="Proteomes" id="UP000324104"/>
    </source>
</evidence>
<dbReference type="EMBL" id="VTAW01000014">
    <property type="protein sequence ID" value="TYT61715.1"/>
    <property type="molecule type" value="Genomic_DNA"/>
</dbReference>